<reference evidence="3" key="1">
    <citation type="journal article" date="2025" name="Foods">
        <title>Unveiling the Microbial Signatures of Arabica Coffee Cherries: Insights into Ripeness Specific Diversity, Functional Traits, and Implications for Quality and Safety.</title>
        <authorList>
            <consortium name="RefSeq"/>
            <person name="Tenea G.N."/>
            <person name="Cifuentes V."/>
            <person name="Reyes P."/>
            <person name="Cevallos-Vallejos M."/>
        </authorList>
    </citation>
    <scope>NUCLEOTIDE SEQUENCE [LARGE SCALE GENOMIC DNA]</scope>
</reference>
<dbReference type="PANTHER" id="PTHR31969">
    <property type="entry name" value="GEM-LIKE PROTEIN 2"/>
    <property type="match status" value="1"/>
</dbReference>
<reference evidence="4" key="2">
    <citation type="submission" date="2025-08" db="UniProtKB">
        <authorList>
            <consortium name="RefSeq"/>
        </authorList>
    </citation>
    <scope>IDENTIFICATION</scope>
    <source>
        <tissue evidence="4">Leaves</tissue>
    </source>
</reference>
<dbReference type="SMART" id="SM00568">
    <property type="entry name" value="GRAM"/>
    <property type="match status" value="1"/>
</dbReference>
<dbReference type="AlphaFoldDB" id="A0A6P6V0T6"/>
<feature type="domain" description="GRAM" evidence="2">
    <location>
        <begin position="128"/>
        <end position="206"/>
    </location>
</feature>
<comment type="similarity">
    <text evidence="1">Belongs to the GEM family.</text>
</comment>
<proteinExistence type="inferred from homology"/>
<organism evidence="3 4">
    <name type="scientific">Coffea arabica</name>
    <name type="common">Arabian coffee</name>
    <dbReference type="NCBI Taxonomy" id="13443"/>
    <lineage>
        <taxon>Eukaryota</taxon>
        <taxon>Viridiplantae</taxon>
        <taxon>Streptophyta</taxon>
        <taxon>Embryophyta</taxon>
        <taxon>Tracheophyta</taxon>
        <taxon>Spermatophyta</taxon>
        <taxon>Magnoliopsida</taxon>
        <taxon>eudicotyledons</taxon>
        <taxon>Gunneridae</taxon>
        <taxon>Pentapetalae</taxon>
        <taxon>asterids</taxon>
        <taxon>lamiids</taxon>
        <taxon>Gentianales</taxon>
        <taxon>Rubiaceae</taxon>
        <taxon>Ixoroideae</taxon>
        <taxon>Gardenieae complex</taxon>
        <taxon>Bertiereae - Coffeeae clade</taxon>
        <taxon>Coffeeae</taxon>
        <taxon>Coffea</taxon>
    </lineage>
</organism>
<dbReference type="Pfam" id="PF02893">
    <property type="entry name" value="GRAM"/>
    <property type="match status" value="1"/>
</dbReference>
<dbReference type="Gene3D" id="2.30.29.30">
    <property type="entry name" value="Pleckstrin-homology domain (PH domain)/Phosphotyrosine-binding domain (PTB)"/>
    <property type="match status" value="1"/>
</dbReference>
<dbReference type="InterPro" id="IPR011993">
    <property type="entry name" value="PH-like_dom_sf"/>
</dbReference>
<name>A0A6P6V0T6_COFAR</name>
<gene>
    <name evidence="4" type="primary">LOC113716356</name>
</gene>
<dbReference type="InterPro" id="IPR004182">
    <property type="entry name" value="GRAM"/>
</dbReference>
<dbReference type="GeneID" id="113716356"/>
<sequence>MKNAGTNQAKSLCRRGSLQLQLQSAILGKIMKNQLSSQVIQNSRCSAAYLLDKSRKRLLQNGHSDEYPKVEKGGVESLISRKYRFGIKRDNFAKGIREHVRLAPKLTETVKGKLSLGARILQLGGVEKVFKQLFSVTDSEKLSKASQCYLSTTSGPIAGLLFISTNKVAFCSERSIKILSPTGKQLRIYYKVSIPLRKIKRASASQNLEIPSQKYMEVVTQDNFEFWFMGFLNLRKTLKFLQQVIASQAQ</sequence>
<evidence type="ECO:0000256" key="1">
    <source>
        <dbReference type="ARBA" id="ARBA00009414"/>
    </source>
</evidence>
<dbReference type="Proteomes" id="UP001652660">
    <property type="component" value="Chromosome 11c"/>
</dbReference>
<dbReference type="OrthoDB" id="1736712at2759"/>
<accession>A0A6P6V0T6</accession>
<dbReference type="RefSeq" id="XP_027096453.1">
    <property type="nucleotide sequence ID" value="XM_027240652.2"/>
</dbReference>
<evidence type="ECO:0000259" key="2">
    <source>
        <dbReference type="SMART" id="SM00568"/>
    </source>
</evidence>
<keyword evidence="3" id="KW-1185">Reference proteome</keyword>
<protein>
    <submittedName>
        <fullName evidence="4">GEM-like protein 8</fullName>
    </submittedName>
</protein>
<evidence type="ECO:0000313" key="4">
    <source>
        <dbReference type="RefSeq" id="XP_027096453.1"/>
    </source>
</evidence>
<evidence type="ECO:0000313" key="3">
    <source>
        <dbReference type="Proteomes" id="UP001652660"/>
    </source>
</evidence>
<dbReference type="InterPro" id="IPR037848">
    <property type="entry name" value="GEM-like"/>
</dbReference>